<evidence type="ECO:0000256" key="2">
    <source>
        <dbReference type="ARBA" id="ARBA00022603"/>
    </source>
</evidence>
<dbReference type="SUPFAM" id="SSF53335">
    <property type="entry name" value="S-adenosyl-L-methionine-dependent methyltransferases"/>
    <property type="match status" value="1"/>
</dbReference>
<dbReference type="InterPro" id="IPR007213">
    <property type="entry name" value="Ppm1/Ppm2/Tcmp"/>
</dbReference>
<evidence type="ECO:0000256" key="4">
    <source>
        <dbReference type="SAM" id="MobiDB-lite"/>
    </source>
</evidence>
<dbReference type="AlphaFoldDB" id="A0A0E3LL57"/>
<protein>
    <recommendedName>
        <fullName evidence="7">Methyltransferase</fullName>
    </recommendedName>
</protein>
<evidence type="ECO:0000256" key="3">
    <source>
        <dbReference type="ARBA" id="ARBA00022679"/>
    </source>
</evidence>
<gene>
    <name evidence="5" type="ORF">MSBRW_1438</name>
</gene>
<dbReference type="InterPro" id="IPR011610">
    <property type="entry name" value="SAM_mthyl_Trfase_ML2640-like"/>
</dbReference>
<comment type="similarity">
    <text evidence="1">Belongs to the UPF0677 family.</text>
</comment>
<dbReference type="GeneID" id="24822912"/>
<dbReference type="RefSeq" id="WP_011308216.1">
    <property type="nucleotide sequence ID" value="NZ_CP009526.1"/>
</dbReference>
<keyword evidence="3" id="KW-0808">Transferase</keyword>
<dbReference type="Gene3D" id="3.40.50.150">
    <property type="entry name" value="Vaccinia Virus protein VP39"/>
    <property type="match status" value="1"/>
</dbReference>
<dbReference type="KEGG" id="mbw:MSBRW_1438"/>
<dbReference type="GO" id="GO:0032259">
    <property type="term" value="P:methylation"/>
    <property type="evidence" value="ECO:0007669"/>
    <property type="project" value="UniProtKB-KW"/>
</dbReference>
<feature type="region of interest" description="Disordered" evidence="4">
    <location>
        <begin position="1"/>
        <end position="20"/>
    </location>
</feature>
<reference evidence="5 6" key="1">
    <citation type="submission" date="2014-07" db="EMBL/GenBank/DDBJ databases">
        <title>Methanogenic archaea and the global carbon cycle.</title>
        <authorList>
            <person name="Henriksen J.R."/>
            <person name="Luke J."/>
            <person name="Reinhart S."/>
            <person name="Benedict M.N."/>
            <person name="Youngblut N.D."/>
            <person name="Metcalf M.E."/>
            <person name="Whitaker R.J."/>
            <person name="Metcalf W.W."/>
        </authorList>
    </citation>
    <scope>NUCLEOTIDE SEQUENCE [LARGE SCALE GENOMIC DNA]</scope>
    <source>
        <strain evidence="5 6">Wiesmoor</strain>
    </source>
</reference>
<dbReference type="Proteomes" id="UP000033038">
    <property type="component" value="Chromosome"/>
</dbReference>
<dbReference type="PANTHER" id="PTHR43619:SF2">
    <property type="entry name" value="S-ADENOSYL-L-METHIONINE-DEPENDENT METHYLTRANSFERASES SUPERFAMILY PROTEIN"/>
    <property type="match status" value="1"/>
</dbReference>
<accession>A0A0E3LL57</accession>
<evidence type="ECO:0008006" key="7">
    <source>
        <dbReference type="Google" id="ProtNLM"/>
    </source>
</evidence>
<proteinExistence type="inferred from homology"/>
<feature type="compositionally biased region" description="Low complexity" evidence="4">
    <location>
        <begin position="1"/>
        <end position="13"/>
    </location>
</feature>
<name>A0A0E3LL57_METBA</name>
<evidence type="ECO:0000313" key="6">
    <source>
        <dbReference type="Proteomes" id="UP000033038"/>
    </source>
</evidence>
<dbReference type="Pfam" id="PF04072">
    <property type="entry name" value="LCM"/>
    <property type="match status" value="1"/>
</dbReference>
<dbReference type="PATRIC" id="fig|1434109.4.peg.1803"/>
<dbReference type="NCBIfam" id="TIGR00027">
    <property type="entry name" value="mthyl_TIGR00027"/>
    <property type="match status" value="1"/>
</dbReference>
<keyword evidence="2" id="KW-0489">Methyltransferase</keyword>
<sequence length="306" mass="34621">MHESTSFTNTNETTMKRKGPSNMAERIALIRAGESRRPEDERICYDPYAIRFINPEILEFAARNPEKYKAEIEQLEQLFPGLANSAVARARYFDDVVKASTDDGLEQLVILGAGYDTRAYRIEELKNVNVFEVDHPDTQRVKVEKIKEIFGSLPGHVTYVPLDLEFDKLGQHLAESGYNSSEKTLFVMEGLVMYLQPGTMDEILSFVVNNSGKGSAVIFDYGVFRSADAGEAAPEAGKNIRDFTKKRRKPLKFILRDGEVETFLSERGFSRILNMTSEAYKKAYFYGKNEGRVVSSLISFAYALVR</sequence>
<dbReference type="InterPro" id="IPR029063">
    <property type="entry name" value="SAM-dependent_MTases_sf"/>
</dbReference>
<evidence type="ECO:0000256" key="1">
    <source>
        <dbReference type="ARBA" id="ARBA00008138"/>
    </source>
</evidence>
<dbReference type="HOGENOM" id="CLU_056160_3_1_2"/>
<evidence type="ECO:0000313" key="5">
    <source>
        <dbReference type="EMBL" id="AKB50691.1"/>
    </source>
</evidence>
<organism evidence="5 6">
    <name type="scientific">Methanosarcina barkeri str. Wiesmoor</name>
    <dbReference type="NCBI Taxonomy" id="1434109"/>
    <lineage>
        <taxon>Archaea</taxon>
        <taxon>Methanobacteriati</taxon>
        <taxon>Methanobacteriota</taxon>
        <taxon>Stenosarchaea group</taxon>
        <taxon>Methanomicrobia</taxon>
        <taxon>Methanosarcinales</taxon>
        <taxon>Methanosarcinaceae</taxon>
        <taxon>Methanosarcina</taxon>
    </lineage>
</organism>
<dbReference type="EMBL" id="CP009526">
    <property type="protein sequence ID" value="AKB50691.1"/>
    <property type="molecule type" value="Genomic_DNA"/>
</dbReference>
<dbReference type="PANTHER" id="PTHR43619">
    <property type="entry name" value="S-ADENOSYL-L-METHIONINE-DEPENDENT METHYLTRANSFERASE YKTD-RELATED"/>
    <property type="match status" value="1"/>
</dbReference>
<dbReference type="GO" id="GO:0008168">
    <property type="term" value="F:methyltransferase activity"/>
    <property type="evidence" value="ECO:0007669"/>
    <property type="project" value="UniProtKB-KW"/>
</dbReference>